<accession>A0AAN4VYB7</accession>
<dbReference type="EMBL" id="BQKE01000001">
    <property type="protein sequence ID" value="GJM61973.1"/>
    <property type="molecule type" value="Genomic_DNA"/>
</dbReference>
<dbReference type="RefSeq" id="WP_338237393.1">
    <property type="nucleotide sequence ID" value="NZ_BQKE01000001.1"/>
</dbReference>
<gene>
    <name evidence="3" type="ORF">PEDI_25250</name>
</gene>
<comment type="caution">
    <text evidence="3">The sequence shown here is derived from an EMBL/GenBank/DDBJ whole genome shotgun (WGS) entry which is preliminary data.</text>
</comment>
<keyword evidence="4" id="KW-1185">Reference proteome</keyword>
<keyword evidence="2" id="KW-1133">Transmembrane helix</keyword>
<sequence length="340" mass="37510">MKKSQKLVFGGLAVMLIGTYFMGPQAPKPELDPKITSLPAMTPGQVEASVRKAEESVPNIRPNNEAEIVWANDSLKQKTPWAVVYLHGFSASRYEGMPTHRDFAKRYGLNMYLARLDAHGLQSENPLLEMSPEGMVNSAKRAISIGKQLGEKVLVMSTSTGGTLGLYLAANNPEMIDALVCYSPNVDIADPTSKMLTKPWGLEMAKLVMGSDFRDTGGTEEEGKYWDNKYRVEALVALRSLMDATMTKSTFEAITQPTFVGYYYKDKDHQDETVSVASILKMYEELGTPEGQKVKQAFPEAGNHVIAGQTFSKDVKGVEQATFKFAEEVLKMKPISEQAS</sequence>
<organism evidence="3 4">
    <name type="scientific">Persicobacter diffluens</name>
    <dbReference type="NCBI Taxonomy" id="981"/>
    <lineage>
        <taxon>Bacteria</taxon>
        <taxon>Pseudomonadati</taxon>
        <taxon>Bacteroidota</taxon>
        <taxon>Cytophagia</taxon>
        <taxon>Cytophagales</taxon>
        <taxon>Persicobacteraceae</taxon>
        <taxon>Persicobacter</taxon>
    </lineage>
</organism>
<protein>
    <submittedName>
        <fullName evidence="3">Lysophospholipase</fullName>
    </submittedName>
</protein>
<dbReference type="PANTHER" id="PTHR43798">
    <property type="entry name" value="MONOACYLGLYCEROL LIPASE"/>
    <property type="match status" value="1"/>
</dbReference>
<reference evidence="3 4" key="1">
    <citation type="submission" date="2021-12" db="EMBL/GenBank/DDBJ databases">
        <title>Genome sequencing of bacteria with rrn-lacking chromosome and rrn-plasmid.</title>
        <authorList>
            <person name="Anda M."/>
            <person name="Iwasaki W."/>
        </authorList>
    </citation>
    <scope>NUCLEOTIDE SEQUENCE [LARGE SCALE GENOMIC DNA]</scope>
    <source>
        <strain evidence="3 4">NBRC 15940</strain>
    </source>
</reference>
<name>A0AAN4VYB7_9BACT</name>
<dbReference type="SUPFAM" id="SSF53474">
    <property type="entry name" value="alpha/beta-Hydrolases"/>
    <property type="match status" value="1"/>
</dbReference>
<evidence type="ECO:0000313" key="3">
    <source>
        <dbReference type="EMBL" id="GJM61973.1"/>
    </source>
</evidence>
<keyword evidence="2" id="KW-0472">Membrane</keyword>
<evidence type="ECO:0000256" key="2">
    <source>
        <dbReference type="SAM" id="Phobius"/>
    </source>
</evidence>
<dbReference type="GO" id="GO:0016020">
    <property type="term" value="C:membrane"/>
    <property type="evidence" value="ECO:0007669"/>
    <property type="project" value="TreeGrafter"/>
</dbReference>
<proteinExistence type="predicted"/>
<dbReference type="AlphaFoldDB" id="A0AAN4VYB7"/>
<feature type="transmembrane region" description="Helical" evidence="2">
    <location>
        <begin position="7"/>
        <end position="23"/>
    </location>
</feature>
<evidence type="ECO:0000313" key="4">
    <source>
        <dbReference type="Proteomes" id="UP001310022"/>
    </source>
</evidence>
<keyword evidence="1" id="KW-0378">Hydrolase</keyword>
<dbReference type="Gene3D" id="3.40.50.1820">
    <property type="entry name" value="alpha/beta hydrolase"/>
    <property type="match status" value="1"/>
</dbReference>
<keyword evidence="2" id="KW-0812">Transmembrane</keyword>
<evidence type="ECO:0000256" key="1">
    <source>
        <dbReference type="ARBA" id="ARBA00022801"/>
    </source>
</evidence>
<dbReference type="PANTHER" id="PTHR43798:SF31">
    <property type="entry name" value="AB HYDROLASE SUPERFAMILY PROTEIN YCLE"/>
    <property type="match status" value="1"/>
</dbReference>
<dbReference type="InterPro" id="IPR050266">
    <property type="entry name" value="AB_hydrolase_sf"/>
</dbReference>
<dbReference type="GO" id="GO:0016787">
    <property type="term" value="F:hydrolase activity"/>
    <property type="evidence" value="ECO:0007669"/>
    <property type="project" value="UniProtKB-KW"/>
</dbReference>
<dbReference type="Proteomes" id="UP001310022">
    <property type="component" value="Unassembled WGS sequence"/>
</dbReference>
<dbReference type="InterPro" id="IPR029058">
    <property type="entry name" value="AB_hydrolase_fold"/>
</dbReference>